<evidence type="ECO:0000256" key="3">
    <source>
        <dbReference type="ARBA" id="ARBA00022741"/>
    </source>
</evidence>
<proteinExistence type="inferred from homology"/>
<keyword evidence="4" id="KW-0067">ATP-binding</keyword>
<dbReference type="SMART" id="SM00382">
    <property type="entry name" value="AAA"/>
    <property type="match status" value="2"/>
</dbReference>
<evidence type="ECO:0000313" key="7">
    <source>
        <dbReference type="Proteomes" id="UP000217199"/>
    </source>
</evidence>
<evidence type="ECO:0000313" key="6">
    <source>
        <dbReference type="EMBL" id="PAV23170.1"/>
    </source>
</evidence>
<dbReference type="Gene3D" id="3.40.50.300">
    <property type="entry name" value="P-loop containing nucleotide triphosphate hydrolases"/>
    <property type="match status" value="2"/>
</dbReference>
<dbReference type="STRING" id="2282107.A0A286UU98"/>
<accession>A0A286UU98</accession>
<dbReference type="GO" id="GO:0005524">
    <property type="term" value="F:ATP binding"/>
    <property type="evidence" value="ECO:0007669"/>
    <property type="project" value="UniProtKB-KW"/>
</dbReference>
<comment type="caution">
    <text evidence="6">The sequence shown here is derived from an EMBL/GenBank/DDBJ whole genome shotgun (WGS) entry which is preliminary data.</text>
</comment>
<protein>
    <submittedName>
        <fullName evidence="6">P-loop containing nucleoside triphosphate hydrolase</fullName>
    </submittedName>
</protein>
<name>A0A286UU98_9AGAM</name>
<dbReference type="Proteomes" id="UP000217199">
    <property type="component" value="Unassembled WGS sequence"/>
</dbReference>
<feature type="domain" description="ABC transporter" evidence="5">
    <location>
        <begin position="39"/>
        <end position="259"/>
    </location>
</feature>
<feature type="domain" description="ABC transporter" evidence="5">
    <location>
        <begin position="280"/>
        <end position="544"/>
    </location>
</feature>
<dbReference type="OrthoDB" id="10255969at2759"/>
<dbReference type="FunCoup" id="A0A286UU98">
    <property type="interactions" value="74"/>
</dbReference>
<dbReference type="InterPro" id="IPR003593">
    <property type="entry name" value="AAA+_ATPase"/>
</dbReference>
<evidence type="ECO:0000256" key="1">
    <source>
        <dbReference type="ARBA" id="ARBA00005417"/>
    </source>
</evidence>
<dbReference type="InParanoid" id="A0A286UU98"/>
<dbReference type="PROSITE" id="PS50893">
    <property type="entry name" value="ABC_TRANSPORTER_2"/>
    <property type="match status" value="2"/>
</dbReference>
<gene>
    <name evidence="6" type="ORF">PNOK_0023800</name>
</gene>
<sequence length="545" mass="61345">MFLLMYNKARRAQGITGLSPISLRLYTTGSLQPPPVIRISKSDVYRFGDGNNSQPVFRNLEWTVNEDESWAIVGAAGQEKSELLETLLGYKRISPPPVKGRGAFYDYTARYGAVREEDRVTLREALFSEIKNEEQLDELKLLAQRLDLEGLLDLPFIVLSNGQTRRARIAKALLGKPEVLLLDEPLTGLDVQHRPKLTNLLYELHKSRQPRVLMALRPQDPLPDWITHVALVRGQQINALPLGKATPLLSQLVTKERLRSTGSKEPVGEIPKHEIRKDLVVMKDLNVKYHDRHVLKNINWTIKEEDRWHLQGPNGSGKTTLISMLTGDHPQSYSQPAQPSHPFTALTLFSRPRRSQPTSSLQRLIGISSPEIAAAFPRRLGEGALSVRDAIATGFDGRYCYRKSSEVEHKRIDELLQHLGPARWRDGEREVATRNWESQLFASLPPGEQSMVLLMRALVGRAPLIVLDEPFAGMDSKMIAAAKKYLYPPYPHCAVSSDEEQQAFGLDKKQAVVFVTHWEEEVPWSGNSGEVFRSISIKNGMAIVS</sequence>
<dbReference type="PANTHER" id="PTHR43117">
    <property type="entry name" value="OSMOPROTECTANT IMPORT ATP-BINDING PROTEIN OSMV"/>
    <property type="match status" value="1"/>
</dbReference>
<dbReference type="AlphaFoldDB" id="A0A286UU98"/>
<dbReference type="PANTHER" id="PTHR43117:SF4">
    <property type="entry name" value="OSMOPROTECTANT IMPORT ATP-BINDING PROTEIN OSMV"/>
    <property type="match status" value="1"/>
</dbReference>
<comment type="similarity">
    <text evidence="1">Belongs to the ABC transporter superfamily.</text>
</comment>
<keyword evidence="7" id="KW-1185">Reference proteome</keyword>
<keyword evidence="3" id="KW-0547">Nucleotide-binding</keyword>
<dbReference type="EMBL" id="NBII01000001">
    <property type="protein sequence ID" value="PAV23170.1"/>
    <property type="molecule type" value="Genomic_DNA"/>
</dbReference>
<dbReference type="GO" id="GO:0016887">
    <property type="term" value="F:ATP hydrolysis activity"/>
    <property type="evidence" value="ECO:0007669"/>
    <property type="project" value="InterPro"/>
</dbReference>
<dbReference type="InterPro" id="IPR027417">
    <property type="entry name" value="P-loop_NTPase"/>
</dbReference>
<evidence type="ECO:0000256" key="4">
    <source>
        <dbReference type="ARBA" id="ARBA00022840"/>
    </source>
</evidence>
<evidence type="ECO:0000256" key="2">
    <source>
        <dbReference type="ARBA" id="ARBA00022448"/>
    </source>
</evidence>
<reference evidence="6 7" key="1">
    <citation type="journal article" date="2017" name="Mol. Ecol.">
        <title>Comparative and population genomic landscape of Phellinus noxius: A hypervariable fungus causing root rot in trees.</title>
        <authorList>
            <person name="Chung C.L."/>
            <person name="Lee T.J."/>
            <person name="Akiba M."/>
            <person name="Lee H.H."/>
            <person name="Kuo T.H."/>
            <person name="Liu D."/>
            <person name="Ke H.M."/>
            <person name="Yokoi T."/>
            <person name="Roa M.B."/>
            <person name="Lu M.J."/>
            <person name="Chang Y.Y."/>
            <person name="Ann P.J."/>
            <person name="Tsai J.N."/>
            <person name="Chen C.Y."/>
            <person name="Tzean S.S."/>
            <person name="Ota Y."/>
            <person name="Hattori T."/>
            <person name="Sahashi N."/>
            <person name="Liou R.F."/>
            <person name="Kikuchi T."/>
            <person name="Tsai I.J."/>
        </authorList>
    </citation>
    <scope>NUCLEOTIDE SEQUENCE [LARGE SCALE GENOMIC DNA]</scope>
    <source>
        <strain evidence="6 7">FFPRI411160</strain>
    </source>
</reference>
<keyword evidence="2" id="KW-0813">Transport</keyword>
<keyword evidence="6" id="KW-0378">Hydrolase</keyword>
<evidence type="ECO:0000259" key="5">
    <source>
        <dbReference type="PROSITE" id="PS50893"/>
    </source>
</evidence>
<dbReference type="InterPro" id="IPR003439">
    <property type="entry name" value="ABC_transporter-like_ATP-bd"/>
</dbReference>
<organism evidence="6 7">
    <name type="scientific">Pyrrhoderma noxium</name>
    <dbReference type="NCBI Taxonomy" id="2282107"/>
    <lineage>
        <taxon>Eukaryota</taxon>
        <taxon>Fungi</taxon>
        <taxon>Dikarya</taxon>
        <taxon>Basidiomycota</taxon>
        <taxon>Agaricomycotina</taxon>
        <taxon>Agaricomycetes</taxon>
        <taxon>Hymenochaetales</taxon>
        <taxon>Hymenochaetaceae</taxon>
        <taxon>Pyrrhoderma</taxon>
    </lineage>
</organism>
<dbReference type="SUPFAM" id="SSF52540">
    <property type="entry name" value="P-loop containing nucleoside triphosphate hydrolases"/>
    <property type="match status" value="2"/>
</dbReference>
<dbReference type="Pfam" id="PF00005">
    <property type="entry name" value="ABC_tran"/>
    <property type="match status" value="2"/>
</dbReference>